<dbReference type="GO" id="GO:0016747">
    <property type="term" value="F:acyltransferase activity, transferring groups other than amino-acyl groups"/>
    <property type="evidence" value="ECO:0007669"/>
    <property type="project" value="InterPro"/>
</dbReference>
<dbReference type="Proteomes" id="UP000249115">
    <property type="component" value="Unassembled WGS sequence"/>
</dbReference>
<sequence>MSLQVEKITRNDQLKAAYFIRKEVFVIEQKVDPNKEYDEFESVSKHFIACINGKPTGTARWRVTPYGVKLERFAVLKEARGKGVGLALVVAVLEDIKENPDAASMNKYLHAQLSAVPLYQKFGFEIVGDIFEECNIMHYKMQLA</sequence>
<evidence type="ECO:0000313" key="5">
    <source>
        <dbReference type="Proteomes" id="UP000321927"/>
    </source>
</evidence>
<protein>
    <submittedName>
        <fullName evidence="3">GNAT family N-acetyltransferase</fullName>
    </submittedName>
    <submittedName>
        <fullName evidence="2">Putative GNAT family N-acyltransferase</fullName>
    </submittedName>
</protein>
<dbReference type="SUPFAM" id="SSF55729">
    <property type="entry name" value="Acyl-CoA N-acyltransferases (Nat)"/>
    <property type="match status" value="1"/>
</dbReference>
<dbReference type="OrthoDB" id="9796171at2"/>
<proteinExistence type="predicted"/>
<dbReference type="RefSeq" id="WP_086502881.1">
    <property type="nucleotide sequence ID" value="NZ_MSSV01000021.1"/>
</dbReference>
<evidence type="ECO:0000313" key="4">
    <source>
        <dbReference type="Proteomes" id="UP000249115"/>
    </source>
</evidence>
<dbReference type="AlphaFoldDB" id="A0A2W7R7Z8"/>
<reference evidence="2 4" key="1">
    <citation type="submission" date="2018-06" db="EMBL/GenBank/DDBJ databases">
        <title>Genomic Encyclopedia of Archaeal and Bacterial Type Strains, Phase II (KMG-II): from individual species to whole genera.</title>
        <authorList>
            <person name="Goeker M."/>
        </authorList>
    </citation>
    <scope>NUCLEOTIDE SEQUENCE [LARGE SCALE GENOMIC DNA]</scope>
    <source>
        <strain evidence="2 4">DSM 22686</strain>
    </source>
</reference>
<dbReference type="InterPro" id="IPR000182">
    <property type="entry name" value="GNAT_dom"/>
</dbReference>
<gene>
    <name evidence="3" type="ORF">ESW18_18040</name>
    <name evidence="2" type="ORF">LV84_03626</name>
</gene>
<comment type="caution">
    <text evidence="2">The sequence shown here is derived from an EMBL/GenBank/DDBJ whole genome shotgun (WGS) entry which is preliminary data.</text>
</comment>
<keyword evidence="2" id="KW-0808">Transferase</keyword>
<dbReference type="Proteomes" id="UP000321927">
    <property type="component" value="Unassembled WGS sequence"/>
</dbReference>
<evidence type="ECO:0000259" key="1">
    <source>
        <dbReference type="PROSITE" id="PS51186"/>
    </source>
</evidence>
<dbReference type="EMBL" id="QKZU01000017">
    <property type="protein sequence ID" value="PZX51867.1"/>
    <property type="molecule type" value="Genomic_DNA"/>
</dbReference>
<name>A0A2W7R7Z8_9BACT</name>
<evidence type="ECO:0000313" key="3">
    <source>
        <dbReference type="EMBL" id="TXD76001.1"/>
    </source>
</evidence>
<dbReference type="EMBL" id="VORV01000016">
    <property type="protein sequence ID" value="TXD76001.1"/>
    <property type="molecule type" value="Genomic_DNA"/>
</dbReference>
<organism evidence="2 4">
    <name type="scientific">Algoriphagus ratkowskyi</name>
    <dbReference type="NCBI Taxonomy" id="57028"/>
    <lineage>
        <taxon>Bacteria</taxon>
        <taxon>Pseudomonadati</taxon>
        <taxon>Bacteroidota</taxon>
        <taxon>Cytophagia</taxon>
        <taxon>Cytophagales</taxon>
        <taxon>Cyclobacteriaceae</taxon>
        <taxon>Algoriphagus</taxon>
    </lineage>
</organism>
<keyword evidence="5" id="KW-1185">Reference proteome</keyword>
<accession>A0A2W7R7Z8</accession>
<dbReference type="Gene3D" id="3.40.630.30">
    <property type="match status" value="1"/>
</dbReference>
<feature type="domain" description="N-acetyltransferase" evidence="1">
    <location>
        <begin position="3"/>
        <end position="144"/>
    </location>
</feature>
<dbReference type="CDD" id="cd04301">
    <property type="entry name" value="NAT_SF"/>
    <property type="match status" value="1"/>
</dbReference>
<dbReference type="PROSITE" id="PS51186">
    <property type="entry name" value="GNAT"/>
    <property type="match status" value="1"/>
</dbReference>
<keyword evidence="2" id="KW-0012">Acyltransferase</keyword>
<evidence type="ECO:0000313" key="2">
    <source>
        <dbReference type="EMBL" id="PZX51867.1"/>
    </source>
</evidence>
<dbReference type="Pfam" id="PF13673">
    <property type="entry name" value="Acetyltransf_10"/>
    <property type="match status" value="1"/>
</dbReference>
<reference evidence="3 5" key="2">
    <citation type="submission" date="2019-08" db="EMBL/GenBank/DDBJ databases">
        <title>Genome of Algoriphagus ratkowskyi IC026.</title>
        <authorList>
            <person name="Bowman J.P."/>
        </authorList>
    </citation>
    <scope>NUCLEOTIDE SEQUENCE [LARGE SCALE GENOMIC DNA]</scope>
    <source>
        <strain evidence="3 5">IC026</strain>
    </source>
</reference>
<dbReference type="InterPro" id="IPR016181">
    <property type="entry name" value="Acyl_CoA_acyltransferase"/>
</dbReference>